<dbReference type="Pfam" id="PF00589">
    <property type="entry name" value="Phage_integrase"/>
    <property type="match status" value="1"/>
</dbReference>
<evidence type="ECO:0000259" key="2">
    <source>
        <dbReference type="PROSITE" id="PS51898"/>
    </source>
</evidence>
<dbReference type="Gene3D" id="1.10.443.10">
    <property type="entry name" value="Intergrase catalytic core"/>
    <property type="match status" value="1"/>
</dbReference>
<dbReference type="PROSITE" id="PS51898">
    <property type="entry name" value="TYR_RECOMBINASE"/>
    <property type="match status" value="1"/>
</dbReference>
<gene>
    <name evidence="3" type="ORF">ACFQE5_05315</name>
</gene>
<comment type="caution">
    <text evidence="3">The sequence shown here is derived from an EMBL/GenBank/DDBJ whole genome shotgun (WGS) entry which is preliminary data.</text>
</comment>
<name>A0ABW1IZ30_9PSEU</name>
<dbReference type="InterPro" id="IPR013762">
    <property type="entry name" value="Integrase-like_cat_sf"/>
</dbReference>
<evidence type="ECO:0000256" key="1">
    <source>
        <dbReference type="ARBA" id="ARBA00023172"/>
    </source>
</evidence>
<sequence>MAGIRWIDTDLVFASEIGTPLDGANVRRAFRRIAAAAGLPAEVWTPREQRHSFVLLLSDDGVPIEQISRLVGHNGTSVTELVYRKQIRPVLDDGATAMDRIFPAAGT</sequence>
<dbReference type="Proteomes" id="UP001596302">
    <property type="component" value="Unassembled WGS sequence"/>
</dbReference>
<reference evidence="4" key="1">
    <citation type="journal article" date="2019" name="Int. J. Syst. Evol. Microbiol.">
        <title>The Global Catalogue of Microorganisms (GCM) 10K type strain sequencing project: providing services to taxonomists for standard genome sequencing and annotation.</title>
        <authorList>
            <consortium name="The Broad Institute Genomics Platform"/>
            <consortium name="The Broad Institute Genome Sequencing Center for Infectious Disease"/>
            <person name="Wu L."/>
            <person name="Ma J."/>
        </authorList>
    </citation>
    <scope>NUCLEOTIDE SEQUENCE [LARGE SCALE GENOMIC DNA]</scope>
    <source>
        <strain evidence="4">CCM 8391</strain>
    </source>
</reference>
<accession>A0ABW1IZ30</accession>
<feature type="domain" description="Tyr recombinase" evidence="2">
    <location>
        <begin position="1"/>
        <end position="99"/>
    </location>
</feature>
<organism evidence="3 4">
    <name type="scientific">Pseudonocardia hispaniensis</name>
    <dbReference type="NCBI Taxonomy" id="904933"/>
    <lineage>
        <taxon>Bacteria</taxon>
        <taxon>Bacillati</taxon>
        <taxon>Actinomycetota</taxon>
        <taxon>Actinomycetes</taxon>
        <taxon>Pseudonocardiales</taxon>
        <taxon>Pseudonocardiaceae</taxon>
        <taxon>Pseudonocardia</taxon>
    </lineage>
</organism>
<protein>
    <submittedName>
        <fullName evidence="3">Tyrosine-type recombinase/integrase</fullName>
    </submittedName>
</protein>
<dbReference type="RefSeq" id="WP_379583430.1">
    <property type="nucleotide sequence ID" value="NZ_JBHSQW010000010.1"/>
</dbReference>
<keyword evidence="4" id="KW-1185">Reference proteome</keyword>
<dbReference type="InterPro" id="IPR002104">
    <property type="entry name" value="Integrase_catalytic"/>
</dbReference>
<evidence type="ECO:0000313" key="3">
    <source>
        <dbReference type="EMBL" id="MFC5993634.1"/>
    </source>
</evidence>
<proteinExistence type="predicted"/>
<dbReference type="SUPFAM" id="SSF56349">
    <property type="entry name" value="DNA breaking-rejoining enzymes"/>
    <property type="match status" value="1"/>
</dbReference>
<dbReference type="EMBL" id="JBHSQW010000010">
    <property type="protein sequence ID" value="MFC5993634.1"/>
    <property type="molecule type" value="Genomic_DNA"/>
</dbReference>
<evidence type="ECO:0000313" key="4">
    <source>
        <dbReference type="Proteomes" id="UP001596302"/>
    </source>
</evidence>
<keyword evidence="1" id="KW-0233">DNA recombination</keyword>
<dbReference type="InterPro" id="IPR011010">
    <property type="entry name" value="DNA_brk_join_enz"/>
</dbReference>